<organism evidence="7 8">
    <name type="scientific">Blautia wexlerae</name>
    <dbReference type="NCBI Taxonomy" id="418240"/>
    <lineage>
        <taxon>Bacteria</taxon>
        <taxon>Bacillati</taxon>
        <taxon>Bacillota</taxon>
        <taxon>Clostridia</taxon>
        <taxon>Lachnospirales</taxon>
        <taxon>Lachnospiraceae</taxon>
        <taxon>Blautia</taxon>
    </lineage>
</organism>
<keyword evidence="4 7" id="KW-0378">Hydrolase</keyword>
<dbReference type="Proteomes" id="UP000095712">
    <property type="component" value="Unassembled WGS sequence"/>
</dbReference>
<comment type="cofactor">
    <cofactor evidence="1">
        <name>Mg(2+)</name>
        <dbReference type="ChEBI" id="CHEBI:18420"/>
    </cofactor>
</comment>
<dbReference type="EC" id="3.6.1.55" evidence="7"/>
<dbReference type="SUPFAM" id="SSF55811">
    <property type="entry name" value="Nudix"/>
    <property type="match status" value="1"/>
</dbReference>
<dbReference type="PANTHER" id="PTHR43758">
    <property type="entry name" value="7,8-DIHYDRO-8-OXOGUANINE TRIPHOSPHATASE"/>
    <property type="match status" value="1"/>
</dbReference>
<dbReference type="OrthoDB" id="9804563at2"/>
<dbReference type="GO" id="GO:0046872">
    <property type="term" value="F:metal ion binding"/>
    <property type="evidence" value="ECO:0007669"/>
    <property type="project" value="UniProtKB-KW"/>
</dbReference>
<evidence type="ECO:0000313" key="8">
    <source>
        <dbReference type="Proteomes" id="UP000095712"/>
    </source>
</evidence>
<dbReference type="EMBL" id="CZAW01000037">
    <property type="protein sequence ID" value="CUP84314.1"/>
    <property type="molecule type" value="Genomic_DNA"/>
</dbReference>
<dbReference type="InterPro" id="IPR000086">
    <property type="entry name" value="NUDIX_hydrolase_dom"/>
</dbReference>
<accession>A0A174RFX8</accession>
<dbReference type="InterPro" id="IPR020084">
    <property type="entry name" value="NUDIX_hydrolase_CS"/>
</dbReference>
<comment type="similarity">
    <text evidence="2">Belongs to the Nudix hydrolase family.</text>
</comment>
<dbReference type="InterPro" id="IPR003562">
    <property type="entry name" value="Mutator_MutX_prot"/>
</dbReference>
<evidence type="ECO:0000256" key="3">
    <source>
        <dbReference type="ARBA" id="ARBA00022723"/>
    </source>
</evidence>
<keyword evidence="3" id="KW-0479">Metal-binding</keyword>
<name>A0A174RFX8_9FIRM</name>
<dbReference type="GO" id="GO:0006281">
    <property type="term" value="P:DNA repair"/>
    <property type="evidence" value="ECO:0007669"/>
    <property type="project" value="InterPro"/>
</dbReference>
<dbReference type="PANTHER" id="PTHR43758:SF2">
    <property type="entry name" value="OXIDIZED PURINE NUCLEOSIDE TRIPHOSPHATE HYDROLASE"/>
    <property type="match status" value="1"/>
</dbReference>
<dbReference type="PROSITE" id="PS00893">
    <property type="entry name" value="NUDIX_BOX"/>
    <property type="match status" value="1"/>
</dbReference>
<dbReference type="RefSeq" id="WP_055152621.1">
    <property type="nucleotide sequence ID" value="NZ_CZAW01000037.1"/>
</dbReference>
<sequence length="163" mass="18941">MRDKTKSVLTTHCYLEKDGSYLMLHRVSKKNDVNKDKWIGVGGHFEEGESPEECLCREVYEETGYQLISWKFRGIVTFTQEGYGTEYMCLYTSDEFTGTQKECDEGELEWVPKEKLEDLNMWPGDCIFNKLIREDAPFFSLKLSYQGDELTEAILNGKEAKTE</sequence>
<dbReference type="CDD" id="cd18886">
    <property type="entry name" value="NUDIX_MutT_Nudt1"/>
    <property type="match status" value="1"/>
</dbReference>
<evidence type="ECO:0000259" key="6">
    <source>
        <dbReference type="PROSITE" id="PS51462"/>
    </source>
</evidence>
<evidence type="ECO:0000256" key="1">
    <source>
        <dbReference type="ARBA" id="ARBA00001946"/>
    </source>
</evidence>
<protein>
    <submittedName>
        <fullName evidence="7">8-oxo-dGTP diphosphatase</fullName>
        <ecNumber evidence="7">3.6.1.55</ecNumber>
    </submittedName>
</protein>
<dbReference type="PRINTS" id="PR01402">
    <property type="entry name" value="MUTATORMUTX"/>
</dbReference>
<dbReference type="GO" id="GO:0005737">
    <property type="term" value="C:cytoplasm"/>
    <property type="evidence" value="ECO:0007669"/>
    <property type="project" value="TreeGrafter"/>
</dbReference>
<dbReference type="GO" id="GO:0035539">
    <property type="term" value="F:8-oxo-7,8-dihydrodeoxyguanosine triphosphate pyrophosphatase activity"/>
    <property type="evidence" value="ECO:0007669"/>
    <property type="project" value="UniProtKB-EC"/>
</dbReference>
<dbReference type="AlphaFoldDB" id="A0A174RFX8"/>
<evidence type="ECO:0000256" key="2">
    <source>
        <dbReference type="ARBA" id="ARBA00005582"/>
    </source>
</evidence>
<dbReference type="Pfam" id="PF00293">
    <property type="entry name" value="NUDIX"/>
    <property type="match status" value="1"/>
</dbReference>
<dbReference type="InterPro" id="IPR015797">
    <property type="entry name" value="NUDIX_hydrolase-like_dom_sf"/>
</dbReference>
<dbReference type="PROSITE" id="PS51462">
    <property type="entry name" value="NUDIX"/>
    <property type="match status" value="1"/>
</dbReference>
<gene>
    <name evidence="7" type="primary">mutX_1</name>
    <name evidence="7" type="ORF">ERS852523_03002</name>
</gene>
<reference evidence="7 8" key="1">
    <citation type="submission" date="2015-09" db="EMBL/GenBank/DDBJ databases">
        <authorList>
            <consortium name="Pathogen Informatics"/>
        </authorList>
    </citation>
    <scope>NUCLEOTIDE SEQUENCE [LARGE SCALE GENOMIC DNA]</scope>
    <source>
        <strain evidence="7 8">2789STDY5834911</strain>
    </source>
</reference>
<dbReference type="GO" id="GO:0008413">
    <property type="term" value="F:8-oxo-7,8-dihydroguanosine triphosphate pyrophosphatase activity"/>
    <property type="evidence" value="ECO:0007669"/>
    <property type="project" value="InterPro"/>
</dbReference>
<evidence type="ECO:0000256" key="5">
    <source>
        <dbReference type="ARBA" id="ARBA00022842"/>
    </source>
</evidence>
<evidence type="ECO:0000313" key="7">
    <source>
        <dbReference type="EMBL" id="CUP84314.1"/>
    </source>
</evidence>
<proteinExistence type="inferred from homology"/>
<evidence type="ECO:0000256" key="4">
    <source>
        <dbReference type="ARBA" id="ARBA00022801"/>
    </source>
</evidence>
<dbReference type="Gene3D" id="3.90.79.10">
    <property type="entry name" value="Nucleoside Triphosphate Pyrophosphohydrolase"/>
    <property type="match status" value="1"/>
</dbReference>
<feature type="domain" description="Nudix hydrolase" evidence="6">
    <location>
        <begin position="6"/>
        <end position="134"/>
    </location>
</feature>
<keyword evidence="5" id="KW-0460">Magnesium</keyword>